<keyword evidence="1" id="KW-0175">Coiled coil</keyword>
<dbReference type="PANTHER" id="PTHR44757:SF2">
    <property type="entry name" value="BIOFILM ARCHITECTURE MAINTENANCE PROTEIN MBAA"/>
    <property type="match status" value="1"/>
</dbReference>
<dbReference type="Gene3D" id="3.20.20.450">
    <property type="entry name" value="EAL domain"/>
    <property type="match status" value="1"/>
</dbReference>
<evidence type="ECO:0000259" key="3">
    <source>
        <dbReference type="PROSITE" id="PS50112"/>
    </source>
</evidence>
<dbReference type="InterPro" id="IPR000014">
    <property type="entry name" value="PAS"/>
</dbReference>
<dbReference type="Gene3D" id="3.30.450.20">
    <property type="entry name" value="PAS domain"/>
    <property type="match status" value="1"/>
</dbReference>
<dbReference type="SMART" id="SM00052">
    <property type="entry name" value="EAL"/>
    <property type="match status" value="1"/>
</dbReference>
<feature type="transmembrane region" description="Helical" evidence="2">
    <location>
        <begin position="21"/>
        <end position="37"/>
    </location>
</feature>
<dbReference type="InterPro" id="IPR029787">
    <property type="entry name" value="Nucleotide_cyclase"/>
</dbReference>
<dbReference type="InterPro" id="IPR013655">
    <property type="entry name" value="PAS_fold_3"/>
</dbReference>
<keyword evidence="2" id="KW-0812">Transmembrane</keyword>
<dbReference type="InterPro" id="IPR035965">
    <property type="entry name" value="PAS-like_dom_sf"/>
</dbReference>
<dbReference type="SMART" id="SM00267">
    <property type="entry name" value="GGDEF"/>
    <property type="match status" value="1"/>
</dbReference>
<dbReference type="PANTHER" id="PTHR44757">
    <property type="entry name" value="DIGUANYLATE CYCLASE DGCP"/>
    <property type="match status" value="1"/>
</dbReference>
<dbReference type="PROSITE" id="PS50113">
    <property type="entry name" value="PAC"/>
    <property type="match status" value="1"/>
</dbReference>
<feature type="transmembrane region" description="Helical" evidence="2">
    <location>
        <begin position="57"/>
        <end position="76"/>
    </location>
</feature>
<evidence type="ECO:0000256" key="2">
    <source>
        <dbReference type="SAM" id="Phobius"/>
    </source>
</evidence>
<organism evidence="7 8">
    <name type="scientific">Clostridium amylolyticum</name>
    <dbReference type="NCBI Taxonomy" id="1121298"/>
    <lineage>
        <taxon>Bacteria</taxon>
        <taxon>Bacillati</taxon>
        <taxon>Bacillota</taxon>
        <taxon>Clostridia</taxon>
        <taxon>Eubacteriales</taxon>
        <taxon>Clostridiaceae</taxon>
        <taxon>Clostridium</taxon>
    </lineage>
</organism>
<keyword evidence="8" id="KW-1185">Reference proteome</keyword>
<evidence type="ECO:0000313" key="8">
    <source>
        <dbReference type="Proteomes" id="UP000184080"/>
    </source>
</evidence>
<dbReference type="Pfam" id="PF08447">
    <property type="entry name" value="PAS_3"/>
    <property type="match status" value="1"/>
</dbReference>
<protein>
    <submittedName>
        <fullName evidence="7">PAS domain S-box-containing protein/diguanylate cyclase (GGDEF) domain-containing protein</fullName>
    </submittedName>
</protein>
<dbReference type="SUPFAM" id="SSF55073">
    <property type="entry name" value="Nucleotide cyclase"/>
    <property type="match status" value="1"/>
</dbReference>
<evidence type="ECO:0000259" key="5">
    <source>
        <dbReference type="PROSITE" id="PS50883"/>
    </source>
</evidence>
<dbReference type="InterPro" id="IPR000700">
    <property type="entry name" value="PAS-assoc_C"/>
</dbReference>
<dbReference type="InterPro" id="IPR001610">
    <property type="entry name" value="PAC"/>
</dbReference>
<dbReference type="InterPro" id="IPR035919">
    <property type="entry name" value="EAL_sf"/>
</dbReference>
<reference evidence="7 8" key="1">
    <citation type="submission" date="2016-11" db="EMBL/GenBank/DDBJ databases">
        <authorList>
            <person name="Jaros S."/>
            <person name="Januszkiewicz K."/>
            <person name="Wedrychowicz H."/>
        </authorList>
    </citation>
    <scope>NUCLEOTIDE SEQUENCE [LARGE SCALE GENOMIC DNA]</scope>
    <source>
        <strain evidence="7 8">DSM 21864</strain>
    </source>
</reference>
<dbReference type="SMART" id="SM00086">
    <property type="entry name" value="PAC"/>
    <property type="match status" value="1"/>
</dbReference>
<dbReference type="InterPro" id="IPR043128">
    <property type="entry name" value="Rev_trsase/Diguanyl_cyclase"/>
</dbReference>
<keyword evidence="2" id="KW-1133">Transmembrane helix</keyword>
<proteinExistence type="predicted"/>
<gene>
    <name evidence="7" type="ORF">SAMN05444401_1225</name>
</gene>
<feature type="domain" description="EAL" evidence="5">
    <location>
        <begin position="422"/>
        <end position="676"/>
    </location>
</feature>
<feature type="domain" description="PAS" evidence="3">
    <location>
        <begin position="121"/>
        <end position="193"/>
    </location>
</feature>
<dbReference type="SUPFAM" id="SSF141868">
    <property type="entry name" value="EAL domain-like"/>
    <property type="match status" value="1"/>
</dbReference>
<dbReference type="CDD" id="cd00130">
    <property type="entry name" value="PAS"/>
    <property type="match status" value="1"/>
</dbReference>
<name>A0A1M6CTA1_9CLOT</name>
<dbReference type="EMBL" id="FQZO01000001">
    <property type="protein sequence ID" value="SHI64101.1"/>
    <property type="molecule type" value="Genomic_DNA"/>
</dbReference>
<dbReference type="NCBIfam" id="TIGR00229">
    <property type="entry name" value="sensory_box"/>
    <property type="match status" value="1"/>
</dbReference>
<dbReference type="AlphaFoldDB" id="A0A1M6CTA1"/>
<sequence>MIKQDNNLDNENNSSKKSIRTLITITLYIAFGFLWLFTSKSLVQLIVKSNLDKTLFLYWEGAFFIVISAAGLYLSISKLERYLYLSINRLRRSNENLRSAKERLHKQLEEINLKENALRISEERYRLASDGSQDGIWDLDLVKNELVISSRAENLVGLNKTVFNVKKKQWKEFIHPNDRDYLLNTLNDYLFGKIDVFNVECRLRRKKGDYLWISFRGKGIWDEYGNALRIAGSITDITERKLHEQRIYNLAYYDQITGLPNRSSFFEQLNKIIQNSYRNDKNFVVFFIDLDDFKAVNDTLGHDCGDVLMKEVSQLIKDIFKDCFTARFGGDEFIVIKEINTEKDNISDISKNTVNSLGKAWTINNHEFYISVSIGVSIFPIHGTTPQDLIKNADMAMYTAKSNGKNTYAIFNPSMRNDLLEMFKWEKDLVKALENDEFKIYYQPQVSATDETILGAEALIRWNHTERGLISPNEFIPIAEETGLIVNIGEKIIDKTIEQIKHWKDSNIKVVPISINLSPLQFQQQNLVQYIDNVLQNYNIDPSLVKFEITESTALKDINQTINTIKIFNSMGIEVALDDFGTGYSSLTYLKQLPISSLKIDKAFIRDINSDIREASIVLNIITLAHDLSIKVIAEGVETLEQYTILKDYGCDEIQGYYFGKPMPVSEFESFIKKNP</sequence>
<dbReference type="RefSeq" id="WP_073004609.1">
    <property type="nucleotide sequence ID" value="NZ_FQZO01000001.1"/>
</dbReference>
<dbReference type="OrthoDB" id="9762141at2"/>
<dbReference type="CDD" id="cd01948">
    <property type="entry name" value="EAL"/>
    <property type="match status" value="1"/>
</dbReference>
<dbReference type="Gene3D" id="3.30.70.270">
    <property type="match status" value="1"/>
</dbReference>
<dbReference type="PROSITE" id="PS50883">
    <property type="entry name" value="EAL"/>
    <property type="match status" value="1"/>
</dbReference>
<feature type="coiled-coil region" evidence="1">
    <location>
        <begin position="87"/>
        <end position="117"/>
    </location>
</feature>
<dbReference type="PROSITE" id="PS50887">
    <property type="entry name" value="GGDEF"/>
    <property type="match status" value="1"/>
</dbReference>
<dbReference type="STRING" id="1121298.SAMN05444401_1225"/>
<dbReference type="CDD" id="cd01949">
    <property type="entry name" value="GGDEF"/>
    <property type="match status" value="1"/>
</dbReference>
<dbReference type="Proteomes" id="UP000184080">
    <property type="component" value="Unassembled WGS sequence"/>
</dbReference>
<keyword evidence="2" id="KW-0472">Membrane</keyword>
<evidence type="ECO:0000313" key="7">
    <source>
        <dbReference type="EMBL" id="SHI64101.1"/>
    </source>
</evidence>
<evidence type="ECO:0000259" key="4">
    <source>
        <dbReference type="PROSITE" id="PS50113"/>
    </source>
</evidence>
<feature type="domain" description="GGDEF" evidence="6">
    <location>
        <begin position="281"/>
        <end position="413"/>
    </location>
</feature>
<dbReference type="SMART" id="SM00091">
    <property type="entry name" value="PAS"/>
    <property type="match status" value="1"/>
</dbReference>
<evidence type="ECO:0000256" key="1">
    <source>
        <dbReference type="SAM" id="Coils"/>
    </source>
</evidence>
<dbReference type="SUPFAM" id="SSF55785">
    <property type="entry name" value="PYP-like sensor domain (PAS domain)"/>
    <property type="match status" value="1"/>
</dbReference>
<dbReference type="InterPro" id="IPR001633">
    <property type="entry name" value="EAL_dom"/>
</dbReference>
<dbReference type="FunFam" id="3.20.20.450:FF:000001">
    <property type="entry name" value="Cyclic di-GMP phosphodiesterase yahA"/>
    <property type="match status" value="1"/>
</dbReference>
<feature type="domain" description="PAC" evidence="4">
    <location>
        <begin position="197"/>
        <end position="249"/>
    </location>
</feature>
<evidence type="ECO:0000259" key="6">
    <source>
        <dbReference type="PROSITE" id="PS50887"/>
    </source>
</evidence>
<accession>A0A1M6CTA1</accession>
<dbReference type="InterPro" id="IPR052155">
    <property type="entry name" value="Biofilm_reg_signaling"/>
</dbReference>
<dbReference type="NCBIfam" id="TIGR00254">
    <property type="entry name" value="GGDEF"/>
    <property type="match status" value="1"/>
</dbReference>
<dbReference type="PROSITE" id="PS50112">
    <property type="entry name" value="PAS"/>
    <property type="match status" value="1"/>
</dbReference>
<dbReference type="Pfam" id="PF00990">
    <property type="entry name" value="GGDEF"/>
    <property type="match status" value="1"/>
</dbReference>
<dbReference type="InterPro" id="IPR000160">
    <property type="entry name" value="GGDEF_dom"/>
</dbReference>
<dbReference type="Pfam" id="PF00563">
    <property type="entry name" value="EAL"/>
    <property type="match status" value="1"/>
</dbReference>